<keyword evidence="4" id="KW-0255">Endonuclease</keyword>
<evidence type="ECO:0000313" key="8">
    <source>
        <dbReference type="EMBL" id="CUQ23702.1"/>
    </source>
</evidence>
<keyword evidence="7" id="KW-0346">Stress response</keyword>
<dbReference type="InterPro" id="IPR012933">
    <property type="entry name" value="HicA_mRNA_interferase"/>
</dbReference>
<dbReference type="Gene3D" id="3.30.920.30">
    <property type="entry name" value="Hypothetical protein"/>
    <property type="match status" value="1"/>
</dbReference>
<evidence type="ECO:0000256" key="2">
    <source>
        <dbReference type="ARBA" id="ARBA00022649"/>
    </source>
</evidence>
<organism evidence="8 9">
    <name type="scientific">Bacteroides thetaiotaomicron</name>
    <dbReference type="NCBI Taxonomy" id="818"/>
    <lineage>
        <taxon>Bacteria</taxon>
        <taxon>Pseudomonadati</taxon>
        <taxon>Bacteroidota</taxon>
        <taxon>Bacteroidia</taxon>
        <taxon>Bacteroidales</taxon>
        <taxon>Bacteroidaceae</taxon>
        <taxon>Bacteroides</taxon>
    </lineage>
</organism>
<comment type="similarity">
    <text evidence="1">Belongs to the HicA mRNA interferase family.</text>
</comment>
<protein>
    <submittedName>
        <fullName evidence="8">YcfA-like protein</fullName>
    </submittedName>
</protein>
<proteinExistence type="inferred from homology"/>
<evidence type="ECO:0000256" key="7">
    <source>
        <dbReference type="ARBA" id="ARBA00023016"/>
    </source>
</evidence>
<reference evidence="8 9" key="1">
    <citation type="submission" date="2015-09" db="EMBL/GenBank/DDBJ databases">
        <authorList>
            <consortium name="Pathogen Informatics"/>
        </authorList>
    </citation>
    <scope>NUCLEOTIDE SEQUENCE [LARGE SCALE GENOMIC DNA]</scope>
    <source>
        <strain evidence="8 9">2789STDY5834945</strain>
    </source>
</reference>
<name>A0A174UNA8_BACT4</name>
<dbReference type="EMBL" id="CZBI01000004">
    <property type="protein sequence ID" value="CUQ23702.1"/>
    <property type="molecule type" value="Genomic_DNA"/>
</dbReference>
<evidence type="ECO:0000256" key="5">
    <source>
        <dbReference type="ARBA" id="ARBA00022801"/>
    </source>
</evidence>
<evidence type="ECO:0000256" key="1">
    <source>
        <dbReference type="ARBA" id="ARBA00006620"/>
    </source>
</evidence>
<evidence type="ECO:0000313" key="9">
    <source>
        <dbReference type="Proteomes" id="UP000095541"/>
    </source>
</evidence>
<dbReference type="GO" id="GO:0003729">
    <property type="term" value="F:mRNA binding"/>
    <property type="evidence" value="ECO:0007669"/>
    <property type="project" value="InterPro"/>
</dbReference>
<evidence type="ECO:0000256" key="4">
    <source>
        <dbReference type="ARBA" id="ARBA00022759"/>
    </source>
</evidence>
<dbReference type="Pfam" id="PF07927">
    <property type="entry name" value="HicA_toxin"/>
    <property type="match status" value="1"/>
</dbReference>
<gene>
    <name evidence="8" type="ORF">ERS852557_03117</name>
</gene>
<dbReference type="GO" id="GO:0016787">
    <property type="term" value="F:hydrolase activity"/>
    <property type="evidence" value="ECO:0007669"/>
    <property type="project" value="UniProtKB-KW"/>
</dbReference>
<dbReference type="SUPFAM" id="SSF54786">
    <property type="entry name" value="YcfA/nrd intein domain"/>
    <property type="match status" value="1"/>
</dbReference>
<dbReference type="AlphaFoldDB" id="A0A174UNA8"/>
<dbReference type="Proteomes" id="UP000095541">
    <property type="component" value="Unassembled WGS sequence"/>
</dbReference>
<sequence>MKYNELERLLAEGGCVKTKKQRAGHPLWYSPITGKFFTTSNHGKQEVASGTLKSIKRDSGVNF</sequence>
<accession>A0A174UNA8</accession>
<keyword evidence="6" id="KW-0694">RNA-binding</keyword>
<keyword evidence="3" id="KW-0540">Nuclease</keyword>
<dbReference type="InterPro" id="IPR038570">
    <property type="entry name" value="HicA_sf"/>
</dbReference>
<keyword evidence="5" id="KW-0378">Hydrolase</keyword>
<keyword evidence="2" id="KW-1277">Toxin-antitoxin system</keyword>
<evidence type="ECO:0000256" key="3">
    <source>
        <dbReference type="ARBA" id="ARBA00022722"/>
    </source>
</evidence>
<dbReference type="RefSeq" id="WP_054960259.1">
    <property type="nucleotide sequence ID" value="NZ_CDQO01000686.1"/>
</dbReference>
<evidence type="ECO:0000256" key="6">
    <source>
        <dbReference type="ARBA" id="ARBA00022884"/>
    </source>
</evidence>
<dbReference type="GO" id="GO:0004519">
    <property type="term" value="F:endonuclease activity"/>
    <property type="evidence" value="ECO:0007669"/>
    <property type="project" value="UniProtKB-KW"/>
</dbReference>